<keyword evidence="2" id="KW-1185">Reference proteome</keyword>
<accession>A0A4Q7J0H6</accession>
<organism evidence="1 2">
    <name type="scientific">Amycolatopsis suaedae</name>
    <dbReference type="NCBI Taxonomy" id="2510978"/>
    <lineage>
        <taxon>Bacteria</taxon>
        <taxon>Bacillati</taxon>
        <taxon>Actinomycetota</taxon>
        <taxon>Actinomycetes</taxon>
        <taxon>Pseudonocardiales</taxon>
        <taxon>Pseudonocardiaceae</taxon>
        <taxon>Amycolatopsis</taxon>
    </lineage>
</organism>
<dbReference type="RefSeq" id="WP_130478423.1">
    <property type="nucleotide sequence ID" value="NZ_SFCC01000015.1"/>
</dbReference>
<evidence type="ECO:0000313" key="2">
    <source>
        <dbReference type="Proteomes" id="UP000292003"/>
    </source>
</evidence>
<sequence length="100" mass="10563">MRNARPNRTRRQIEAAADCLDFDALAMTVAEEARPSLAVDELAEVADLLAEIDADLAAHEATECATGAPETTAVTTLEPGRLPIGQAPAIGLRLVLREVA</sequence>
<reference evidence="1 2" key="1">
    <citation type="submission" date="2019-02" db="EMBL/GenBank/DDBJ databases">
        <title>Draft genome sequence of Amycolatopsis sp. 8-3EHSu isolated from roots of Suaeda maritima.</title>
        <authorList>
            <person name="Duangmal K."/>
            <person name="Chantavorakit T."/>
        </authorList>
    </citation>
    <scope>NUCLEOTIDE SEQUENCE [LARGE SCALE GENOMIC DNA]</scope>
    <source>
        <strain evidence="1 2">8-3EHSu</strain>
    </source>
</reference>
<dbReference type="EMBL" id="SFCC01000015">
    <property type="protein sequence ID" value="RZQ60850.1"/>
    <property type="molecule type" value="Genomic_DNA"/>
</dbReference>
<dbReference type="Proteomes" id="UP000292003">
    <property type="component" value="Unassembled WGS sequence"/>
</dbReference>
<evidence type="ECO:0000313" key="1">
    <source>
        <dbReference type="EMBL" id="RZQ60850.1"/>
    </source>
</evidence>
<protein>
    <submittedName>
        <fullName evidence="1">Uncharacterized protein</fullName>
    </submittedName>
</protein>
<dbReference type="AlphaFoldDB" id="A0A4Q7J0H6"/>
<name>A0A4Q7J0H6_9PSEU</name>
<comment type="caution">
    <text evidence="1">The sequence shown here is derived from an EMBL/GenBank/DDBJ whole genome shotgun (WGS) entry which is preliminary data.</text>
</comment>
<proteinExistence type="predicted"/>
<gene>
    <name evidence="1" type="ORF">EWH70_27510</name>
</gene>